<gene>
    <name evidence="2" type="ORF">AMECASPLE_015055</name>
</gene>
<name>A0ABV0YNS6_9TELE</name>
<evidence type="ECO:0000313" key="2">
    <source>
        <dbReference type="EMBL" id="MEQ2295493.1"/>
    </source>
</evidence>
<evidence type="ECO:0000256" key="1">
    <source>
        <dbReference type="SAM" id="MobiDB-lite"/>
    </source>
</evidence>
<feature type="compositionally biased region" description="Low complexity" evidence="1">
    <location>
        <begin position="57"/>
        <end position="68"/>
    </location>
</feature>
<protein>
    <submittedName>
        <fullName evidence="2">Uncharacterized protein</fullName>
    </submittedName>
</protein>
<evidence type="ECO:0000313" key="3">
    <source>
        <dbReference type="Proteomes" id="UP001469553"/>
    </source>
</evidence>
<proteinExistence type="predicted"/>
<keyword evidence="3" id="KW-1185">Reference proteome</keyword>
<dbReference type="Proteomes" id="UP001469553">
    <property type="component" value="Unassembled WGS sequence"/>
</dbReference>
<dbReference type="EMBL" id="JAHRIP010038664">
    <property type="protein sequence ID" value="MEQ2295493.1"/>
    <property type="molecule type" value="Genomic_DNA"/>
</dbReference>
<feature type="region of interest" description="Disordered" evidence="1">
    <location>
        <begin position="37"/>
        <end position="68"/>
    </location>
</feature>
<sequence>MCQHWFETLTHCWEYAEHQYLFIQHPKRPPVCWETGSNSITRPGRGASRLSRDTQTSLSPDISSSFSGGSTRLLCILKLPCHIY</sequence>
<reference evidence="2 3" key="1">
    <citation type="submission" date="2021-06" db="EMBL/GenBank/DDBJ databases">
        <authorList>
            <person name="Palmer J.M."/>
        </authorList>
    </citation>
    <scope>NUCLEOTIDE SEQUENCE [LARGE SCALE GENOMIC DNA]</scope>
    <source>
        <strain evidence="2 3">AS_MEX2019</strain>
        <tissue evidence="2">Muscle</tissue>
    </source>
</reference>
<accession>A0ABV0YNS6</accession>
<comment type="caution">
    <text evidence="2">The sequence shown here is derived from an EMBL/GenBank/DDBJ whole genome shotgun (WGS) entry which is preliminary data.</text>
</comment>
<organism evidence="2 3">
    <name type="scientific">Ameca splendens</name>
    <dbReference type="NCBI Taxonomy" id="208324"/>
    <lineage>
        <taxon>Eukaryota</taxon>
        <taxon>Metazoa</taxon>
        <taxon>Chordata</taxon>
        <taxon>Craniata</taxon>
        <taxon>Vertebrata</taxon>
        <taxon>Euteleostomi</taxon>
        <taxon>Actinopterygii</taxon>
        <taxon>Neopterygii</taxon>
        <taxon>Teleostei</taxon>
        <taxon>Neoteleostei</taxon>
        <taxon>Acanthomorphata</taxon>
        <taxon>Ovalentaria</taxon>
        <taxon>Atherinomorphae</taxon>
        <taxon>Cyprinodontiformes</taxon>
        <taxon>Goodeidae</taxon>
        <taxon>Ameca</taxon>
    </lineage>
</organism>